<evidence type="ECO:0000313" key="2">
    <source>
        <dbReference type="Proteomes" id="UP001054945"/>
    </source>
</evidence>
<comment type="caution">
    <text evidence="1">The sequence shown here is derived from an EMBL/GenBank/DDBJ whole genome shotgun (WGS) entry which is preliminary data.</text>
</comment>
<keyword evidence="2" id="KW-1185">Reference proteome</keyword>
<dbReference type="AlphaFoldDB" id="A0AAV4QRC1"/>
<accession>A0AAV4QRC1</accession>
<gene>
    <name evidence="1" type="ORF">CEXT_315551</name>
</gene>
<proteinExistence type="predicted"/>
<dbReference type="Proteomes" id="UP001054945">
    <property type="component" value="Unassembled WGS sequence"/>
</dbReference>
<organism evidence="1 2">
    <name type="scientific">Caerostris extrusa</name>
    <name type="common">Bark spider</name>
    <name type="synonym">Caerostris bankana</name>
    <dbReference type="NCBI Taxonomy" id="172846"/>
    <lineage>
        <taxon>Eukaryota</taxon>
        <taxon>Metazoa</taxon>
        <taxon>Ecdysozoa</taxon>
        <taxon>Arthropoda</taxon>
        <taxon>Chelicerata</taxon>
        <taxon>Arachnida</taxon>
        <taxon>Araneae</taxon>
        <taxon>Araneomorphae</taxon>
        <taxon>Entelegynae</taxon>
        <taxon>Araneoidea</taxon>
        <taxon>Araneidae</taxon>
        <taxon>Caerostris</taxon>
    </lineage>
</organism>
<evidence type="ECO:0000313" key="1">
    <source>
        <dbReference type="EMBL" id="GIY11770.1"/>
    </source>
</evidence>
<sequence length="96" mass="11213">MEIISSHLFFFLEHEKGLRLCSIVNHLAKRICLAGEITSSRSKSSRQEVSVENIWWKKRCSSICLSAGRCTLSRVRWMVHLPLFCTRDKYLIDENL</sequence>
<dbReference type="EMBL" id="BPLR01006693">
    <property type="protein sequence ID" value="GIY11770.1"/>
    <property type="molecule type" value="Genomic_DNA"/>
</dbReference>
<reference evidence="1 2" key="1">
    <citation type="submission" date="2021-06" db="EMBL/GenBank/DDBJ databases">
        <title>Caerostris extrusa draft genome.</title>
        <authorList>
            <person name="Kono N."/>
            <person name="Arakawa K."/>
        </authorList>
    </citation>
    <scope>NUCLEOTIDE SEQUENCE [LARGE SCALE GENOMIC DNA]</scope>
</reference>
<name>A0AAV4QRC1_CAEEX</name>
<protein>
    <submittedName>
        <fullName evidence="1">Uncharacterized protein</fullName>
    </submittedName>
</protein>